<dbReference type="GO" id="GO:0005975">
    <property type="term" value="P:carbohydrate metabolic process"/>
    <property type="evidence" value="ECO:0007669"/>
    <property type="project" value="InterPro"/>
</dbReference>
<comment type="caution">
    <text evidence="4">The sequence shown here is derived from an EMBL/GenBank/DDBJ whole genome shotgun (WGS) entry which is preliminary data.</text>
</comment>
<dbReference type="InterPro" id="IPR042280">
    <property type="entry name" value="SLC3A2"/>
</dbReference>
<name>A0A9D3PMY4_MEGAT</name>
<dbReference type="GO" id="GO:0015190">
    <property type="term" value="F:L-leucine transmembrane transporter activity"/>
    <property type="evidence" value="ECO:0007669"/>
    <property type="project" value="TreeGrafter"/>
</dbReference>
<proteinExistence type="predicted"/>
<feature type="compositionally biased region" description="Basic and acidic residues" evidence="1">
    <location>
        <begin position="1"/>
        <end position="21"/>
    </location>
</feature>
<sequence length="517" mass="56698">MSKDTEVDMKDVELNELDLEKQPMTGGEVGSSNNSATGTEKNGCVKVKVPDEGDVKFTGLSKEELMKVAGTPGWVRTRWVLLALFWLGWVGMLAGAVVIIVQAPRCKPLPKMEWWNEGPLYQIWDVDAFVGLAGLQGLEEKMDSLSQLKVKGVVVGPLHTVQTDNPATVDLEAIAPEVGAEQDLKSLLEKAHKKGISVVLDLTPNYRGSNLWFSNEYVASTAEKLKAALPHWIQFGVDGIQLAGINDVIRIAPATWAELRGIVQANRTEGEKNRALIGVAGRIPAVNASALLDSSGVDLLLPSVLQLGQSGSVWAEAIQSLYSTQNQTSLGWRLGSRTEGHLATLVGSKLVRLYQMLLFTLPGTPVFNYGDEIGLESELITQFPKMQWDLQEALEEKNETLMAERERRLSFRSFFKTLSDLRGKERSLLHGDFLPLHNATSSLAFLRQWDQSLRFLAAFNWGDTAVTLNLAQPGLPSEATVRLSMDPDGPAVDSTVELQQVELGPKQAVLLQFPFTA</sequence>
<dbReference type="SMART" id="SM00642">
    <property type="entry name" value="Aamy"/>
    <property type="match status" value="1"/>
</dbReference>
<dbReference type="Proteomes" id="UP001046870">
    <property type="component" value="Chromosome 14"/>
</dbReference>
<gene>
    <name evidence="4" type="ORF">MATL_G00166050</name>
</gene>
<keyword evidence="5" id="KW-1185">Reference proteome</keyword>
<evidence type="ECO:0000313" key="4">
    <source>
        <dbReference type="EMBL" id="KAG7464483.1"/>
    </source>
</evidence>
<dbReference type="GO" id="GO:0015180">
    <property type="term" value="F:L-alanine transmembrane transporter activity"/>
    <property type="evidence" value="ECO:0007669"/>
    <property type="project" value="TreeGrafter"/>
</dbReference>
<dbReference type="GO" id="GO:0015823">
    <property type="term" value="P:phenylalanine transport"/>
    <property type="evidence" value="ECO:0007669"/>
    <property type="project" value="TreeGrafter"/>
</dbReference>
<feature type="domain" description="Glycosyl hydrolase family 13 catalytic" evidence="3">
    <location>
        <begin position="122"/>
        <end position="412"/>
    </location>
</feature>
<dbReference type="GO" id="GO:0016323">
    <property type="term" value="C:basolateral plasma membrane"/>
    <property type="evidence" value="ECO:0007669"/>
    <property type="project" value="TreeGrafter"/>
</dbReference>
<keyword evidence="2" id="KW-1133">Transmembrane helix</keyword>
<dbReference type="InterPro" id="IPR017853">
    <property type="entry name" value="GH"/>
</dbReference>
<evidence type="ECO:0000256" key="1">
    <source>
        <dbReference type="SAM" id="MobiDB-lite"/>
    </source>
</evidence>
<dbReference type="AlphaFoldDB" id="A0A9D3PMY4"/>
<evidence type="ECO:0000259" key="3">
    <source>
        <dbReference type="SMART" id="SM00642"/>
    </source>
</evidence>
<keyword evidence="2" id="KW-0812">Transmembrane</keyword>
<evidence type="ECO:0000313" key="5">
    <source>
        <dbReference type="Proteomes" id="UP001046870"/>
    </source>
</evidence>
<dbReference type="GO" id="GO:0015173">
    <property type="term" value="F:aromatic amino acid transmembrane transporter activity"/>
    <property type="evidence" value="ECO:0007669"/>
    <property type="project" value="TreeGrafter"/>
</dbReference>
<dbReference type="InterPro" id="IPR031984">
    <property type="entry name" value="SLC3A2_N"/>
</dbReference>
<dbReference type="Gene3D" id="3.20.20.80">
    <property type="entry name" value="Glycosidases"/>
    <property type="match status" value="1"/>
</dbReference>
<dbReference type="Pfam" id="PF16028">
    <property type="entry name" value="SLC3A2_N"/>
    <property type="match status" value="1"/>
</dbReference>
<feature type="region of interest" description="Disordered" evidence="1">
    <location>
        <begin position="1"/>
        <end position="41"/>
    </location>
</feature>
<dbReference type="Pfam" id="PF00128">
    <property type="entry name" value="Alpha-amylase"/>
    <property type="match status" value="1"/>
</dbReference>
<protein>
    <recommendedName>
        <fullName evidence="3">Glycosyl hydrolase family 13 catalytic domain-containing protein</fullName>
    </recommendedName>
</protein>
<dbReference type="InterPro" id="IPR013780">
    <property type="entry name" value="Glyco_hydro_b"/>
</dbReference>
<accession>A0A9D3PMY4</accession>
<dbReference type="GO" id="GO:1903801">
    <property type="term" value="P:L-leucine import across plasma membrane"/>
    <property type="evidence" value="ECO:0007669"/>
    <property type="project" value="TreeGrafter"/>
</dbReference>
<reference evidence="4" key="1">
    <citation type="submission" date="2021-01" db="EMBL/GenBank/DDBJ databases">
        <authorList>
            <person name="Zahm M."/>
            <person name="Roques C."/>
            <person name="Cabau C."/>
            <person name="Klopp C."/>
            <person name="Donnadieu C."/>
            <person name="Jouanno E."/>
            <person name="Lampietro C."/>
            <person name="Louis A."/>
            <person name="Herpin A."/>
            <person name="Echchiki A."/>
            <person name="Berthelot C."/>
            <person name="Parey E."/>
            <person name="Roest-Crollius H."/>
            <person name="Braasch I."/>
            <person name="Postlethwait J."/>
            <person name="Bobe J."/>
            <person name="Montfort J."/>
            <person name="Bouchez O."/>
            <person name="Begum T."/>
            <person name="Mejri S."/>
            <person name="Adams A."/>
            <person name="Chen W.-J."/>
            <person name="Guiguen Y."/>
        </authorList>
    </citation>
    <scope>NUCLEOTIDE SEQUENCE</scope>
    <source>
        <strain evidence="4">YG-15Mar2019-1</strain>
        <tissue evidence="4">Brain</tissue>
    </source>
</reference>
<dbReference type="PANTHER" id="PTHR46673:SF3">
    <property type="entry name" value="SOLUTE CARRIER FAMILY 3 (AMINO ACID TRANSPORTER HEAVY CHAIN), MEMBER 2A-RELATED"/>
    <property type="match status" value="1"/>
</dbReference>
<dbReference type="InterPro" id="IPR006047">
    <property type="entry name" value="GH13_cat_dom"/>
</dbReference>
<feature type="transmembrane region" description="Helical" evidence="2">
    <location>
        <begin position="79"/>
        <end position="101"/>
    </location>
</feature>
<feature type="compositionally biased region" description="Polar residues" evidence="1">
    <location>
        <begin position="30"/>
        <end position="40"/>
    </location>
</feature>
<evidence type="ECO:0000256" key="2">
    <source>
        <dbReference type="SAM" id="Phobius"/>
    </source>
</evidence>
<dbReference type="PANTHER" id="PTHR46673">
    <property type="entry name" value="4F2 CELL-SURFACE ANTIGEN HEAVY CHAIN"/>
    <property type="match status" value="1"/>
</dbReference>
<dbReference type="OrthoDB" id="1740265at2759"/>
<dbReference type="GO" id="GO:1904273">
    <property type="term" value="P:L-alanine import across plasma membrane"/>
    <property type="evidence" value="ECO:0007669"/>
    <property type="project" value="TreeGrafter"/>
</dbReference>
<keyword evidence="2" id="KW-0472">Membrane</keyword>
<organism evidence="4 5">
    <name type="scientific">Megalops atlanticus</name>
    <name type="common">Tarpon</name>
    <name type="synonym">Clupea gigantea</name>
    <dbReference type="NCBI Taxonomy" id="7932"/>
    <lineage>
        <taxon>Eukaryota</taxon>
        <taxon>Metazoa</taxon>
        <taxon>Chordata</taxon>
        <taxon>Craniata</taxon>
        <taxon>Vertebrata</taxon>
        <taxon>Euteleostomi</taxon>
        <taxon>Actinopterygii</taxon>
        <taxon>Neopterygii</taxon>
        <taxon>Teleostei</taxon>
        <taxon>Elopiformes</taxon>
        <taxon>Megalopidae</taxon>
        <taxon>Megalops</taxon>
    </lineage>
</organism>
<dbReference type="GO" id="GO:0016324">
    <property type="term" value="C:apical plasma membrane"/>
    <property type="evidence" value="ECO:0007669"/>
    <property type="project" value="TreeGrafter"/>
</dbReference>
<dbReference type="Gene3D" id="2.60.40.1180">
    <property type="entry name" value="Golgi alpha-mannosidase II"/>
    <property type="match status" value="1"/>
</dbReference>
<dbReference type="EMBL" id="JAFDVH010000014">
    <property type="protein sequence ID" value="KAG7464483.1"/>
    <property type="molecule type" value="Genomic_DNA"/>
</dbReference>
<dbReference type="SUPFAM" id="SSF51445">
    <property type="entry name" value="(Trans)glycosidases"/>
    <property type="match status" value="1"/>
</dbReference>